<gene>
    <name evidence="2" type="ORF">VMCG_09895</name>
</gene>
<evidence type="ECO:0000313" key="2">
    <source>
        <dbReference type="EMBL" id="ROV89214.1"/>
    </source>
</evidence>
<feature type="compositionally biased region" description="Low complexity" evidence="1">
    <location>
        <begin position="43"/>
        <end position="52"/>
    </location>
</feature>
<keyword evidence="3" id="KW-1185">Reference proteome</keyword>
<dbReference type="Proteomes" id="UP000283895">
    <property type="component" value="Unassembled WGS sequence"/>
</dbReference>
<reference evidence="2 3" key="1">
    <citation type="submission" date="2015-09" db="EMBL/GenBank/DDBJ databases">
        <title>Host preference determinants of Valsa canker pathogens revealed by comparative genomics.</title>
        <authorList>
            <person name="Yin Z."/>
            <person name="Huang L."/>
        </authorList>
    </citation>
    <scope>NUCLEOTIDE SEQUENCE [LARGE SCALE GENOMIC DNA]</scope>
    <source>
        <strain evidence="2 3">03-1</strain>
    </source>
</reference>
<dbReference type="SUPFAM" id="SSF52540">
    <property type="entry name" value="P-loop containing nucleoside triphosphate hydrolases"/>
    <property type="match status" value="1"/>
</dbReference>
<accession>A0A423VE87</accession>
<dbReference type="STRING" id="356882.A0A423VE87"/>
<dbReference type="InterPro" id="IPR027417">
    <property type="entry name" value="P-loop_NTPase"/>
</dbReference>
<evidence type="ECO:0000313" key="3">
    <source>
        <dbReference type="Proteomes" id="UP000283895"/>
    </source>
</evidence>
<feature type="region of interest" description="Disordered" evidence="1">
    <location>
        <begin position="43"/>
        <end position="66"/>
    </location>
</feature>
<name>A0A423VE87_9PEZI</name>
<evidence type="ECO:0000256" key="1">
    <source>
        <dbReference type="SAM" id="MobiDB-lite"/>
    </source>
</evidence>
<feature type="region of interest" description="Disordered" evidence="1">
    <location>
        <begin position="752"/>
        <end position="783"/>
    </location>
</feature>
<dbReference type="GO" id="GO:0005739">
    <property type="term" value="C:mitochondrion"/>
    <property type="evidence" value="ECO:0007669"/>
    <property type="project" value="TreeGrafter"/>
</dbReference>
<organism evidence="2 3">
    <name type="scientific">Cytospora schulzeri</name>
    <dbReference type="NCBI Taxonomy" id="448051"/>
    <lineage>
        <taxon>Eukaryota</taxon>
        <taxon>Fungi</taxon>
        <taxon>Dikarya</taxon>
        <taxon>Ascomycota</taxon>
        <taxon>Pezizomycotina</taxon>
        <taxon>Sordariomycetes</taxon>
        <taxon>Sordariomycetidae</taxon>
        <taxon>Diaporthales</taxon>
        <taxon>Cytosporaceae</taxon>
        <taxon>Cytospora</taxon>
    </lineage>
</organism>
<dbReference type="Gene3D" id="3.40.50.300">
    <property type="entry name" value="P-loop containing nucleotide triphosphate hydrolases"/>
    <property type="match status" value="1"/>
</dbReference>
<protein>
    <recommendedName>
        <fullName evidence="4">G domain-containing protein</fullName>
    </recommendedName>
</protein>
<comment type="caution">
    <text evidence="2">The sequence shown here is derived from an EMBL/GenBank/DDBJ whole genome shotgun (WGS) entry which is preliminary data.</text>
</comment>
<dbReference type="OrthoDB" id="1696305at2759"/>
<dbReference type="AlphaFoldDB" id="A0A423VE87"/>
<dbReference type="PANTHER" id="PTHR46434">
    <property type="entry name" value="GENETIC INTERACTOR OF PROHIBITINS 3, MITOCHONDRIAL"/>
    <property type="match status" value="1"/>
</dbReference>
<sequence>MKPGRKQISCSRLLRNALNIDHGSPVASSLPLYLCPAAARACSSVSSPSRRSTNTATPNHRLLPLRQTRTLHADNLGHVEHENPAEDPETADHAKDIEHASSAEILEHVDHAKPADNPEPTENLEPIEDPEHVKHPELAEHSEPPAAQESVSQPIPVRKLPVQCAGCGALSQTAVPDEPGHFGLDRKSVRSYLGLLKEEPRRRTQNDVLQDALRSRGDVLEGMGFAPEALELPDRPTAGQTQEPEVPLCDRCHNLIHHHTGNPIYHPTIEAIRETIEESPYKYNHVYHVLDAADFPMSLLPKVHQLLDLMPLRTKNRRAMAGKFFKGKKTEMSFIITRSDLLAPKKEQVDRMMASLVEILRDALPRDSRHVRLGNVRCVSAKRSWWTKEVKEDIWKRGGAGWMVGKVNVGKSQLFNAVFPKGRMDWQESKHDISVAVQPRDQLPTEKIVSGIREYRNLAEAVLPEVEDLDEDSLLPPPLKETNFPQMPVVSSLAGTTASPIRIPFGGGKGELIDLPGLERSDLESYVREEHRQSLIMKQRMSPEQQVVKPGQSLLIGGLIRITPRTPDLIFLAYAFTPIEPHLTATDKAAEIQNQTTDIKIENIGIPGIGEKIKLAGSFPLKWDVTKKRAGPITRRDAVGMKVDNLPYRVLSLDLLIEGCGWVEITAQVRAKHLFAPVATSKPKPARAKKSAYGDEILQELDLSEPGLEGENAEESWNEEAEPNWPVVDVYSPEGRFIGCRPPLNAWLYNKVRKTRETSKKRPRKSMTGAKQRDKGERRARAG</sequence>
<feature type="compositionally biased region" description="Basic and acidic residues" evidence="1">
    <location>
        <begin position="771"/>
        <end position="783"/>
    </location>
</feature>
<dbReference type="EMBL" id="LKEA01000072">
    <property type="protein sequence ID" value="ROV89214.1"/>
    <property type="molecule type" value="Genomic_DNA"/>
</dbReference>
<dbReference type="PANTHER" id="PTHR46434:SF1">
    <property type="entry name" value="GENETIC INTERACTOR OF PROHIBITINS 3, MITOCHONDRIAL"/>
    <property type="match status" value="1"/>
</dbReference>
<proteinExistence type="predicted"/>
<evidence type="ECO:0008006" key="4">
    <source>
        <dbReference type="Google" id="ProtNLM"/>
    </source>
</evidence>
<dbReference type="InterPro" id="IPR050896">
    <property type="entry name" value="Mito_lipid_metab_GTPase"/>
</dbReference>